<sequence length="144" mass="15665">ANPSSLVNNLHAHWLQIALPNPKTLNVVRLLLFKQKGDMDTSSPAIFVNGELLGSYVGKKVRTVVQVGQSDGGDTIGKSTDERQVIIKGVPPLAPMSYVEVIGIAESTQSILAEKWTDFGTKFDAFSYNQLCQLANGEFKALFL</sequence>
<name>A0A9Q0JDR1_9ROSI</name>
<dbReference type="Pfam" id="PF08661">
    <property type="entry name" value="Rep_fac-A_3"/>
    <property type="match status" value="1"/>
</dbReference>
<comment type="caution">
    <text evidence="4">The sequence shown here is derived from an EMBL/GenBank/DDBJ whole genome shotgun (WGS) entry which is preliminary data.</text>
</comment>
<dbReference type="PANTHER" id="PTHR47058">
    <property type="entry name" value="REPLICATION PROTEIN A 14 KDA SUBUNIT A-RELATED"/>
    <property type="match status" value="1"/>
</dbReference>
<dbReference type="AlphaFoldDB" id="A0A9Q0JDR1"/>
<dbReference type="GO" id="GO:0031981">
    <property type="term" value="C:nuclear lumen"/>
    <property type="evidence" value="ECO:0007669"/>
    <property type="project" value="UniProtKB-ARBA"/>
</dbReference>
<dbReference type="Proteomes" id="UP001141552">
    <property type="component" value="Unassembled WGS sequence"/>
</dbReference>
<evidence type="ECO:0008006" key="6">
    <source>
        <dbReference type="Google" id="ProtNLM"/>
    </source>
</evidence>
<comment type="subcellular location">
    <subcellularLocation>
        <location evidence="1">Nucleus</location>
    </subcellularLocation>
</comment>
<reference evidence="4" key="1">
    <citation type="submission" date="2022-02" db="EMBL/GenBank/DDBJ databases">
        <authorList>
            <person name="Henning P.M."/>
            <person name="McCubbin A.G."/>
            <person name="Shore J.S."/>
        </authorList>
    </citation>
    <scope>NUCLEOTIDE SEQUENCE</scope>
    <source>
        <strain evidence="4">F60SS</strain>
        <tissue evidence="4">Leaves</tissue>
    </source>
</reference>
<comment type="similarity">
    <text evidence="2">Belongs to the replication factor A protein 3 family.</text>
</comment>
<gene>
    <name evidence="4" type="ORF">Tsubulata_030745</name>
</gene>
<dbReference type="CDD" id="cd04479">
    <property type="entry name" value="RPA3"/>
    <property type="match status" value="1"/>
</dbReference>
<dbReference type="PANTHER" id="PTHR47058:SF1">
    <property type="entry name" value="REPLICATION FACTOR A PROTEIN 3"/>
    <property type="match status" value="1"/>
</dbReference>
<keyword evidence="3" id="KW-0539">Nucleus</keyword>
<dbReference type="GO" id="GO:0006310">
    <property type="term" value="P:DNA recombination"/>
    <property type="evidence" value="ECO:0007669"/>
    <property type="project" value="InterPro"/>
</dbReference>
<dbReference type="SUPFAM" id="SSF50249">
    <property type="entry name" value="Nucleic acid-binding proteins"/>
    <property type="match status" value="1"/>
</dbReference>
<feature type="non-terminal residue" evidence="4">
    <location>
        <position position="1"/>
    </location>
</feature>
<accession>A0A9Q0JDR1</accession>
<dbReference type="GO" id="GO:0006260">
    <property type="term" value="P:DNA replication"/>
    <property type="evidence" value="ECO:0007669"/>
    <property type="project" value="InterPro"/>
</dbReference>
<evidence type="ECO:0000256" key="1">
    <source>
        <dbReference type="ARBA" id="ARBA00004123"/>
    </source>
</evidence>
<dbReference type="EMBL" id="JAKUCV010004007">
    <property type="protein sequence ID" value="KAJ4836865.1"/>
    <property type="molecule type" value="Genomic_DNA"/>
</dbReference>
<evidence type="ECO:0000256" key="2">
    <source>
        <dbReference type="ARBA" id="ARBA00009761"/>
    </source>
</evidence>
<evidence type="ECO:0000313" key="4">
    <source>
        <dbReference type="EMBL" id="KAJ4836865.1"/>
    </source>
</evidence>
<dbReference type="GO" id="GO:0003677">
    <property type="term" value="F:DNA binding"/>
    <property type="evidence" value="ECO:0007669"/>
    <property type="project" value="InterPro"/>
</dbReference>
<reference evidence="4" key="2">
    <citation type="journal article" date="2023" name="Plants (Basel)">
        <title>Annotation of the Turnera subulata (Passifloraceae) Draft Genome Reveals the S-Locus Evolved after the Divergence of Turneroideae from Passifloroideae in a Stepwise Manner.</title>
        <authorList>
            <person name="Henning P.M."/>
            <person name="Roalson E.H."/>
            <person name="Mir W."/>
            <person name="McCubbin A.G."/>
            <person name="Shore J.S."/>
        </authorList>
    </citation>
    <scope>NUCLEOTIDE SEQUENCE</scope>
    <source>
        <strain evidence="4">F60SS</strain>
    </source>
</reference>
<dbReference type="InterPro" id="IPR013970">
    <property type="entry name" value="Rfa2"/>
</dbReference>
<organism evidence="4 5">
    <name type="scientific">Turnera subulata</name>
    <dbReference type="NCBI Taxonomy" id="218843"/>
    <lineage>
        <taxon>Eukaryota</taxon>
        <taxon>Viridiplantae</taxon>
        <taxon>Streptophyta</taxon>
        <taxon>Embryophyta</taxon>
        <taxon>Tracheophyta</taxon>
        <taxon>Spermatophyta</taxon>
        <taxon>Magnoliopsida</taxon>
        <taxon>eudicotyledons</taxon>
        <taxon>Gunneridae</taxon>
        <taxon>Pentapetalae</taxon>
        <taxon>rosids</taxon>
        <taxon>fabids</taxon>
        <taxon>Malpighiales</taxon>
        <taxon>Passifloraceae</taxon>
        <taxon>Turnera</taxon>
    </lineage>
</organism>
<evidence type="ECO:0000256" key="3">
    <source>
        <dbReference type="ARBA" id="ARBA00023242"/>
    </source>
</evidence>
<dbReference type="OrthoDB" id="188186at2759"/>
<dbReference type="GO" id="GO:0006281">
    <property type="term" value="P:DNA repair"/>
    <property type="evidence" value="ECO:0007669"/>
    <property type="project" value="InterPro"/>
</dbReference>
<protein>
    <recommendedName>
        <fullName evidence="6">Replication protein A 14 kDa subunit B</fullName>
    </recommendedName>
</protein>
<dbReference type="InterPro" id="IPR012340">
    <property type="entry name" value="NA-bd_OB-fold"/>
</dbReference>
<dbReference type="Gene3D" id="2.40.50.140">
    <property type="entry name" value="Nucleic acid-binding proteins"/>
    <property type="match status" value="1"/>
</dbReference>
<evidence type="ECO:0000313" key="5">
    <source>
        <dbReference type="Proteomes" id="UP001141552"/>
    </source>
</evidence>
<keyword evidence="5" id="KW-1185">Reference proteome</keyword>
<proteinExistence type="inferred from homology"/>